<dbReference type="InterPro" id="IPR037047">
    <property type="entry name" value="PITH_dom_sf"/>
</dbReference>
<dbReference type="InterPro" id="IPR036568">
    <property type="entry name" value="GGCT-like_sf"/>
</dbReference>
<dbReference type="Pfam" id="PF00266">
    <property type="entry name" value="Aminotran_5"/>
    <property type="match status" value="1"/>
</dbReference>
<dbReference type="Gene3D" id="2.60.120.470">
    <property type="entry name" value="PITH domain"/>
    <property type="match status" value="1"/>
</dbReference>
<dbReference type="InterPro" id="IPR015422">
    <property type="entry name" value="PyrdxlP-dep_Trfase_small"/>
</dbReference>
<reference evidence="3" key="1">
    <citation type="submission" date="2021-01" db="EMBL/GenBank/DDBJ databases">
        <authorList>
            <person name="Kaushik A."/>
        </authorList>
    </citation>
    <scope>NUCLEOTIDE SEQUENCE</scope>
    <source>
        <strain evidence="3">AG5</strain>
    </source>
</reference>
<evidence type="ECO:0000256" key="1">
    <source>
        <dbReference type="ARBA" id="ARBA00022898"/>
    </source>
</evidence>
<evidence type="ECO:0000313" key="3">
    <source>
        <dbReference type="EMBL" id="CAE7095508.1"/>
    </source>
</evidence>
<dbReference type="Pfam" id="PF06094">
    <property type="entry name" value="GGACT"/>
    <property type="match status" value="1"/>
</dbReference>
<evidence type="ECO:0000259" key="2">
    <source>
        <dbReference type="PROSITE" id="PS51532"/>
    </source>
</evidence>
<sequence>MSNGTNGTNEMVAAFFYGTLMHPAVLKRVIGNDASHLQAAPAVLMASLLRQEHHVRNCDYPAIVPYNVGTVLLKRELNRDERCVRGVIISGLRREDVACLDIFEGDEYNRIQAEAHPIVPLAPISSSLTQALLSASSELPTELPSTLKVEAYIWAAATSRLEPIIWEYDTFVKDKLWKWAGSGAGGNEYYEEVDRRRDMNGVIVVPSGEGTLKPDYTFGHNMLNHFMFDEGYINLNHGSYGSIPRMVFDKCVELGTRIEGRPDSFHRREYQSQLLDVRTRLAKLLNCNVDECVISNNTTHGLHTIINNFNWKEGDILVSFSVTYGAVSKICHYISDKPPNPQHISIQLTFPVSHKVIIEEFRQKLRDIPRKDGQTIVAVIDALASNPGVQLPWEEMTKICKEEGIYSLIDGAHAIGQIPLDLSHSNPDFFVSNCHKWLYAKRGAAVVYVAKRNQGIMRSSFPTSHAYVSLKSGGESDMAAQFEWTGTIDFVPFLSIKYALDFREAIGGEKHINDYCHSLAVSGGEKLAEILKTKVMETEGRELTVNMVNVQLPLDAPAGIPVNELARIFHLINDRLLDEHNIYAPIYIHGNQWWTRCSAQIWNEESDFIHLGRAFVEICKEVQTILKGLPRSDTSIIGDHDHDHEHDSGSPNNLYGRIDRPNVVALNAEEGSDPCAVLKPWHERLDETRWVESDADDQLILRIPFTGSVKLRGLLLKTGPGDQTAQKASLFPNADELDFSDANDREPAQSFDVVQSREIGEYTVKPAKFSSCRSLTLFFPSAQGADTLKIYYVGLVGEWSQFTQDPVVTVYEAQANPADHKKIFGTDGALSRPGV</sequence>
<dbReference type="AlphaFoldDB" id="A0A8H3DY29"/>
<dbReference type="Gene3D" id="3.10.490.10">
    <property type="entry name" value="Gamma-glutamyl cyclotransferase-like"/>
    <property type="match status" value="1"/>
</dbReference>
<dbReference type="InterPro" id="IPR008979">
    <property type="entry name" value="Galactose-bd-like_sf"/>
</dbReference>
<feature type="domain" description="PITH" evidence="2">
    <location>
        <begin position="643"/>
        <end position="815"/>
    </location>
</feature>
<dbReference type="Gene3D" id="3.40.640.10">
    <property type="entry name" value="Type I PLP-dependent aspartate aminotransferase-like (Major domain)"/>
    <property type="match status" value="1"/>
</dbReference>
<gene>
    <name evidence="3" type="ORF">RDB_LOCUS36081</name>
</gene>
<name>A0A8H3DY29_9AGAM</name>
<organism evidence="3 4">
    <name type="scientific">Rhizoctonia solani</name>
    <dbReference type="NCBI Taxonomy" id="456999"/>
    <lineage>
        <taxon>Eukaryota</taxon>
        <taxon>Fungi</taxon>
        <taxon>Dikarya</taxon>
        <taxon>Basidiomycota</taxon>
        <taxon>Agaricomycotina</taxon>
        <taxon>Agaricomycetes</taxon>
        <taxon>Cantharellales</taxon>
        <taxon>Ceratobasidiaceae</taxon>
        <taxon>Rhizoctonia</taxon>
    </lineage>
</organism>
<dbReference type="PANTHER" id="PTHR43092:SF2">
    <property type="entry name" value="HERCYNYLCYSTEINE SULFOXIDE LYASE"/>
    <property type="match status" value="1"/>
</dbReference>
<dbReference type="SUPFAM" id="SSF49785">
    <property type="entry name" value="Galactose-binding domain-like"/>
    <property type="match status" value="1"/>
</dbReference>
<dbReference type="InterPro" id="IPR015421">
    <property type="entry name" value="PyrdxlP-dep_Trfase_major"/>
</dbReference>
<dbReference type="InterPro" id="IPR010400">
    <property type="entry name" value="PITH_dom"/>
</dbReference>
<dbReference type="Proteomes" id="UP000663827">
    <property type="component" value="Unassembled WGS sequence"/>
</dbReference>
<dbReference type="Pfam" id="PF06201">
    <property type="entry name" value="PITH"/>
    <property type="match status" value="1"/>
</dbReference>
<dbReference type="EMBL" id="CAJNJQ010000708">
    <property type="protein sequence ID" value="CAE7095508.1"/>
    <property type="molecule type" value="Genomic_DNA"/>
</dbReference>
<protein>
    <recommendedName>
        <fullName evidence="2">PITH domain-containing protein</fullName>
    </recommendedName>
</protein>
<dbReference type="SUPFAM" id="SSF110857">
    <property type="entry name" value="Gamma-glutamyl cyclotransferase-like"/>
    <property type="match status" value="1"/>
</dbReference>
<comment type="caution">
    <text evidence="3">The sequence shown here is derived from an EMBL/GenBank/DDBJ whole genome shotgun (WGS) entry which is preliminary data.</text>
</comment>
<dbReference type="InterPro" id="IPR013024">
    <property type="entry name" value="GGCT-like"/>
</dbReference>
<dbReference type="CDD" id="cd06661">
    <property type="entry name" value="GGCT_like"/>
    <property type="match status" value="1"/>
</dbReference>
<proteinExistence type="predicted"/>
<dbReference type="SUPFAM" id="SSF53383">
    <property type="entry name" value="PLP-dependent transferases"/>
    <property type="match status" value="1"/>
</dbReference>
<dbReference type="InterPro" id="IPR009288">
    <property type="entry name" value="AIG2-like_dom"/>
</dbReference>
<dbReference type="InterPro" id="IPR000192">
    <property type="entry name" value="Aminotrans_V_dom"/>
</dbReference>
<evidence type="ECO:0000313" key="4">
    <source>
        <dbReference type="Proteomes" id="UP000663827"/>
    </source>
</evidence>
<dbReference type="PANTHER" id="PTHR43092">
    <property type="entry name" value="L-CYSTEINE DESULFHYDRASE"/>
    <property type="match status" value="1"/>
</dbReference>
<dbReference type="PROSITE" id="PS51532">
    <property type="entry name" value="PITH"/>
    <property type="match status" value="1"/>
</dbReference>
<dbReference type="InterPro" id="IPR015424">
    <property type="entry name" value="PyrdxlP-dep_Trfase"/>
</dbReference>
<dbReference type="GO" id="GO:0005737">
    <property type="term" value="C:cytoplasm"/>
    <property type="evidence" value="ECO:0007669"/>
    <property type="project" value="UniProtKB-ARBA"/>
</dbReference>
<accession>A0A8H3DY29</accession>
<dbReference type="Gene3D" id="3.90.1150.10">
    <property type="entry name" value="Aspartate Aminotransferase, domain 1"/>
    <property type="match status" value="1"/>
</dbReference>
<keyword evidence="1" id="KW-0663">Pyridoxal phosphate</keyword>